<dbReference type="EMBL" id="MWIP01000003">
    <property type="protein sequence ID" value="KAF1687311.1"/>
    <property type="molecule type" value="Genomic_DNA"/>
</dbReference>
<feature type="region of interest" description="Disordered" evidence="1">
    <location>
        <begin position="69"/>
        <end position="89"/>
    </location>
</feature>
<evidence type="ECO:0000259" key="2">
    <source>
        <dbReference type="Pfam" id="PF22513"/>
    </source>
</evidence>
<dbReference type="RefSeq" id="WP_162310330.1">
    <property type="nucleotide sequence ID" value="NZ_JACHGU010000005.1"/>
</dbReference>
<feature type="domain" description="Antitoxin FitA-like ribbon-helix-helix" evidence="2">
    <location>
        <begin position="2"/>
        <end position="40"/>
    </location>
</feature>
<dbReference type="GO" id="GO:0006355">
    <property type="term" value="P:regulation of DNA-templated transcription"/>
    <property type="evidence" value="ECO:0007669"/>
    <property type="project" value="InterPro"/>
</dbReference>
<evidence type="ECO:0000313" key="4">
    <source>
        <dbReference type="Proteomes" id="UP000462066"/>
    </source>
</evidence>
<organism evidence="3 4">
    <name type="scientific">Pseudoxanthomonas broegbernensis</name>
    <dbReference type="NCBI Taxonomy" id="83619"/>
    <lineage>
        <taxon>Bacteria</taxon>
        <taxon>Pseudomonadati</taxon>
        <taxon>Pseudomonadota</taxon>
        <taxon>Gammaproteobacteria</taxon>
        <taxon>Lysobacterales</taxon>
        <taxon>Lysobacteraceae</taxon>
        <taxon>Pseudoxanthomonas</taxon>
    </lineage>
</organism>
<gene>
    <name evidence="3" type="ORF">B1992_04855</name>
</gene>
<protein>
    <submittedName>
        <fullName evidence="3">Plasmid stabilization protein</fullName>
    </submittedName>
</protein>
<proteinExistence type="predicted"/>
<dbReference type="Gene3D" id="1.10.1220.10">
    <property type="entry name" value="Met repressor-like"/>
    <property type="match status" value="1"/>
</dbReference>
<dbReference type="Pfam" id="PF22513">
    <property type="entry name" value="FitA-like_RHH"/>
    <property type="match status" value="1"/>
</dbReference>
<comment type="caution">
    <text evidence="3">The sequence shown here is derived from an EMBL/GenBank/DDBJ whole genome shotgun (WGS) entry which is preliminary data.</text>
</comment>
<dbReference type="InterPro" id="IPR013321">
    <property type="entry name" value="Arc_rbn_hlx_hlx"/>
</dbReference>
<dbReference type="AlphaFoldDB" id="A0A7V8K858"/>
<dbReference type="SUPFAM" id="SSF47598">
    <property type="entry name" value="Ribbon-helix-helix"/>
    <property type="match status" value="1"/>
</dbReference>
<feature type="compositionally biased region" description="Basic and acidic residues" evidence="1">
    <location>
        <begin position="70"/>
        <end position="89"/>
    </location>
</feature>
<dbReference type="InterPro" id="IPR010985">
    <property type="entry name" value="Ribbon_hlx_hlx"/>
</dbReference>
<evidence type="ECO:0000256" key="1">
    <source>
        <dbReference type="SAM" id="MobiDB-lite"/>
    </source>
</evidence>
<sequence length="89" mass="9748">MATVTIRNIGDDVKTRLRIRAAQHGRSMEEEARSILRAALNTEPEANTGAALVKAIRARVKRVGGIDLELPPREPMREAPDFGESGRGE</sequence>
<dbReference type="InterPro" id="IPR053853">
    <property type="entry name" value="FitA-like_RHH"/>
</dbReference>
<keyword evidence="4" id="KW-1185">Reference proteome</keyword>
<name>A0A7V8K858_9GAMM</name>
<dbReference type="Proteomes" id="UP000462066">
    <property type="component" value="Unassembled WGS sequence"/>
</dbReference>
<reference evidence="3 4" key="1">
    <citation type="submission" date="2017-10" db="EMBL/GenBank/DDBJ databases">
        <title>Whole genome sequencing of Pseudoxanthomonas broegbernensis DSM 12573(T).</title>
        <authorList>
            <person name="Kumar S."/>
            <person name="Bansal K."/>
            <person name="Kaur A."/>
            <person name="Patil P."/>
            <person name="Sharma S."/>
            <person name="Patil P.B."/>
        </authorList>
    </citation>
    <scope>NUCLEOTIDE SEQUENCE [LARGE SCALE GENOMIC DNA]</scope>
    <source>
        <strain evidence="3 4">DSM 12573</strain>
    </source>
</reference>
<accession>A0A7V8K858</accession>
<evidence type="ECO:0000313" key="3">
    <source>
        <dbReference type="EMBL" id="KAF1687311.1"/>
    </source>
</evidence>